<protein>
    <recommendedName>
        <fullName evidence="1">N-acetyltransferase domain-containing protein</fullName>
    </recommendedName>
</protein>
<sequence>MAKTEAETEIEKMKILEERIKAPSIWCRLPCGIRFEDLQDIRYDDAAQLLDEHYLNQEVTYRSTNIKNDKEATEEFLNNARIWMKDKMSIAAVSEENEELIGVIIMRIQEKCAFSRTFSRVKLTYNLIYASIMSFYNEIEKSVNLYDKLEVRKYLKVYALALEESYRHKGLGKELIKSAMSLATSAHVPAISGIFTSQRSQNLAAELGFVKFNEIYYNKYITNDQVLFSGTNEDNSAALMAYRIPDVEEVADLEIQQLARFNIETADGEHNSKNS</sequence>
<evidence type="ECO:0000259" key="1">
    <source>
        <dbReference type="PROSITE" id="PS51186"/>
    </source>
</evidence>
<gene>
    <name evidence="2" type="ORF">RR48_01665</name>
</gene>
<name>A0A0N1PHA7_PAPMA</name>
<dbReference type="SUPFAM" id="SSF55729">
    <property type="entry name" value="Acyl-CoA N-acyltransferases (Nat)"/>
    <property type="match status" value="1"/>
</dbReference>
<dbReference type="OrthoDB" id="6588672at2759"/>
<dbReference type="Pfam" id="PF00583">
    <property type="entry name" value="Acetyltransf_1"/>
    <property type="match status" value="1"/>
</dbReference>
<dbReference type="PROSITE" id="PS51186">
    <property type="entry name" value="GNAT"/>
    <property type="match status" value="1"/>
</dbReference>
<accession>A0A0N1PHA7</accession>
<organism evidence="2 3">
    <name type="scientific">Papilio machaon</name>
    <name type="common">Old World swallowtail butterfly</name>
    <dbReference type="NCBI Taxonomy" id="76193"/>
    <lineage>
        <taxon>Eukaryota</taxon>
        <taxon>Metazoa</taxon>
        <taxon>Ecdysozoa</taxon>
        <taxon>Arthropoda</taxon>
        <taxon>Hexapoda</taxon>
        <taxon>Insecta</taxon>
        <taxon>Pterygota</taxon>
        <taxon>Neoptera</taxon>
        <taxon>Endopterygota</taxon>
        <taxon>Lepidoptera</taxon>
        <taxon>Glossata</taxon>
        <taxon>Ditrysia</taxon>
        <taxon>Papilionoidea</taxon>
        <taxon>Papilionidae</taxon>
        <taxon>Papilioninae</taxon>
        <taxon>Papilio</taxon>
    </lineage>
</organism>
<dbReference type="Gene3D" id="3.40.630.30">
    <property type="match status" value="1"/>
</dbReference>
<dbReference type="KEGG" id="pmac:106711123"/>
<keyword evidence="3" id="KW-1185">Reference proteome</keyword>
<dbReference type="Proteomes" id="UP000053240">
    <property type="component" value="Unassembled WGS sequence"/>
</dbReference>
<feature type="domain" description="N-acetyltransferase" evidence="1">
    <location>
        <begin position="39"/>
        <end position="245"/>
    </location>
</feature>
<dbReference type="PANTHER" id="PTHR20905">
    <property type="entry name" value="N-ACETYLTRANSFERASE-RELATED"/>
    <property type="match status" value="1"/>
</dbReference>
<evidence type="ECO:0000313" key="2">
    <source>
        <dbReference type="EMBL" id="KPJ14766.1"/>
    </source>
</evidence>
<dbReference type="InterPro" id="IPR000182">
    <property type="entry name" value="GNAT_dom"/>
</dbReference>
<dbReference type="CDD" id="cd04301">
    <property type="entry name" value="NAT_SF"/>
    <property type="match status" value="1"/>
</dbReference>
<dbReference type="EMBL" id="KQ460427">
    <property type="protein sequence ID" value="KPJ14766.1"/>
    <property type="molecule type" value="Genomic_DNA"/>
</dbReference>
<evidence type="ECO:0000313" key="3">
    <source>
        <dbReference type="Proteomes" id="UP000053240"/>
    </source>
</evidence>
<dbReference type="PANTHER" id="PTHR20905:SF28">
    <property type="entry name" value="GH28833P-RELATED"/>
    <property type="match status" value="1"/>
</dbReference>
<dbReference type="InParanoid" id="A0A0N1PHA7"/>
<dbReference type="AlphaFoldDB" id="A0A0N1PHA7"/>
<dbReference type="InterPro" id="IPR016181">
    <property type="entry name" value="Acyl_CoA_acyltransferase"/>
</dbReference>
<reference evidence="2 3" key="1">
    <citation type="journal article" date="2015" name="Nat. Commun.">
        <title>Outbred genome sequencing and CRISPR/Cas9 gene editing in butterflies.</title>
        <authorList>
            <person name="Li X."/>
            <person name="Fan D."/>
            <person name="Zhang W."/>
            <person name="Liu G."/>
            <person name="Zhang L."/>
            <person name="Zhao L."/>
            <person name="Fang X."/>
            <person name="Chen L."/>
            <person name="Dong Y."/>
            <person name="Chen Y."/>
            <person name="Ding Y."/>
            <person name="Zhao R."/>
            <person name="Feng M."/>
            <person name="Zhu Y."/>
            <person name="Feng Y."/>
            <person name="Jiang X."/>
            <person name="Zhu D."/>
            <person name="Xiang H."/>
            <person name="Feng X."/>
            <person name="Li S."/>
            <person name="Wang J."/>
            <person name="Zhang G."/>
            <person name="Kronforst M.R."/>
            <person name="Wang W."/>
        </authorList>
    </citation>
    <scope>NUCLEOTIDE SEQUENCE [LARGE SCALE GENOMIC DNA]</scope>
    <source>
        <strain evidence="2">Ya'a_city_454_Pm</strain>
        <tissue evidence="2">Whole body</tissue>
    </source>
</reference>
<proteinExistence type="predicted"/>
<dbReference type="GO" id="GO:0008080">
    <property type="term" value="F:N-acetyltransferase activity"/>
    <property type="evidence" value="ECO:0007669"/>
    <property type="project" value="TreeGrafter"/>
</dbReference>